<organism evidence="1">
    <name type="scientific">Gymnodinialimonas phycosphaerae</name>
    <dbReference type="NCBI Taxonomy" id="2841589"/>
    <lineage>
        <taxon>Bacteria</taxon>
        <taxon>Pseudomonadati</taxon>
        <taxon>Pseudomonadota</taxon>
        <taxon>Alphaproteobacteria</taxon>
        <taxon>Rhodobacterales</taxon>
        <taxon>Paracoccaceae</taxon>
        <taxon>Gymnodinialimonas</taxon>
    </lineage>
</organism>
<dbReference type="PANTHER" id="PTHR30087:SF1">
    <property type="entry name" value="HYPOTHETICAL CYTOSOLIC PROTEIN"/>
    <property type="match status" value="1"/>
</dbReference>
<dbReference type="AlphaFoldDB" id="A0A975TTG1"/>
<sequence>MEKIFVSACLMGARVRYDGRAKTLEDQLLATWRAEGRLLTLCPEMAAGLPSPRPPAEIAPGATAEAVLKGRAGIFDKNGLDMTHEFTTGANLALELAQSHDCRFALLADGSPSCGSTFVYSGDFDGQRHEGQGVVAARLRAAGVAVYAPSQLRDLAFALEEAENTSA</sequence>
<gene>
    <name evidence="1" type="ORF">KUL25_18335</name>
</gene>
<accession>A0A975TTG1</accession>
<evidence type="ECO:0000313" key="1">
    <source>
        <dbReference type="EMBL" id="QXL87359.1"/>
    </source>
</evidence>
<dbReference type="EMBL" id="CP078073">
    <property type="protein sequence ID" value="QXL87359.1"/>
    <property type="molecule type" value="Genomic_DNA"/>
</dbReference>
<reference evidence="1 2" key="1">
    <citation type="submission" date="2021-07" db="EMBL/GenBank/DDBJ databases">
        <title>Karlodiniumbacter phycospheric gen. nov., sp. nov., a phycosphere bacterium isolated from karlodinium veneficum.</title>
        <authorList>
            <person name="Peng Y."/>
            <person name="Jiang L."/>
            <person name="Lee J."/>
        </authorList>
    </citation>
    <scope>NUCLEOTIDE SEQUENCE</scope>
    <source>
        <strain evidence="1 2">N5</strain>
    </source>
</reference>
<dbReference type="EMBL" id="JAIMBW010000001">
    <property type="protein sequence ID" value="MBY4894722.1"/>
    <property type="molecule type" value="Genomic_DNA"/>
</dbReference>
<dbReference type="PANTHER" id="PTHR30087">
    <property type="entry name" value="INNER MEMBRANE PROTEIN"/>
    <property type="match status" value="1"/>
</dbReference>
<evidence type="ECO:0000313" key="2">
    <source>
        <dbReference type="Proteomes" id="UP000693972"/>
    </source>
</evidence>
<protein>
    <submittedName>
        <fullName evidence="1">DUF523 domain-containing protein</fullName>
    </submittedName>
</protein>
<dbReference type="InterPro" id="IPR007553">
    <property type="entry name" value="2-thiour_desulf"/>
</dbReference>
<dbReference type="Pfam" id="PF04463">
    <property type="entry name" value="2-thiour_desulf"/>
    <property type="match status" value="1"/>
</dbReference>
<name>A0A975TTG1_9RHOB</name>
<dbReference type="Proteomes" id="UP000693972">
    <property type="component" value="Unassembled WGS sequence"/>
</dbReference>
<dbReference type="RefSeq" id="WP_257894236.1">
    <property type="nucleotide sequence ID" value="NZ_JAIMBW010000001.1"/>
</dbReference>
<proteinExistence type="predicted"/>
<keyword evidence="2" id="KW-1185">Reference proteome</keyword>